<dbReference type="OrthoDB" id="9807558at2"/>
<dbReference type="Pfam" id="PF09339">
    <property type="entry name" value="HTH_IclR"/>
    <property type="match status" value="1"/>
</dbReference>
<dbReference type="InterPro" id="IPR014757">
    <property type="entry name" value="Tscrpt_reg_IclR_C"/>
</dbReference>
<feature type="domain" description="IclR-ED" evidence="5">
    <location>
        <begin position="96"/>
        <end position="281"/>
    </location>
</feature>
<dbReference type="SUPFAM" id="SSF46785">
    <property type="entry name" value="Winged helix' DNA-binding domain"/>
    <property type="match status" value="1"/>
</dbReference>
<evidence type="ECO:0000256" key="3">
    <source>
        <dbReference type="ARBA" id="ARBA00023163"/>
    </source>
</evidence>
<dbReference type="Gene3D" id="3.30.450.40">
    <property type="match status" value="1"/>
</dbReference>
<dbReference type="GO" id="GO:0045892">
    <property type="term" value="P:negative regulation of DNA-templated transcription"/>
    <property type="evidence" value="ECO:0007669"/>
    <property type="project" value="TreeGrafter"/>
</dbReference>
<keyword evidence="3" id="KW-0804">Transcription</keyword>
<dbReference type="Pfam" id="PF01614">
    <property type="entry name" value="IclR_C"/>
    <property type="match status" value="1"/>
</dbReference>
<evidence type="ECO:0000313" key="6">
    <source>
        <dbReference type="EMBL" id="QCI68156.1"/>
    </source>
</evidence>
<dbReference type="AlphaFoldDB" id="A0A4D7BG56"/>
<dbReference type="GO" id="GO:0003700">
    <property type="term" value="F:DNA-binding transcription factor activity"/>
    <property type="evidence" value="ECO:0007669"/>
    <property type="project" value="TreeGrafter"/>
</dbReference>
<evidence type="ECO:0000259" key="5">
    <source>
        <dbReference type="PROSITE" id="PS51078"/>
    </source>
</evidence>
<dbReference type="Proteomes" id="UP000298781">
    <property type="component" value="Chromosome"/>
</dbReference>
<accession>A0A4D7BG56</accession>
<name>A0A4D7BG56_9HYPH</name>
<gene>
    <name evidence="6" type="ORF">E8M01_30350</name>
</gene>
<dbReference type="EMBL" id="CP039690">
    <property type="protein sequence ID" value="QCI68156.1"/>
    <property type="molecule type" value="Genomic_DNA"/>
</dbReference>
<organism evidence="6 7">
    <name type="scientific">Phreatobacter stygius</name>
    <dbReference type="NCBI Taxonomy" id="1940610"/>
    <lineage>
        <taxon>Bacteria</taxon>
        <taxon>Pseudomonadati</taxon>
        <taxon>Pseudomonadota</taxon>
        <taxon>Alphaproteobacteria</taxon>
        <taxon>Hyphomicrobiales</taxon>
        <taxon>Phreatobacteraceae</taxon>
        <taxon>Phreatobacter</taxon>
    </lineage>
</organism>
<dbReference type="PROSITE" id="PS51078">
    <property type="entry name" value="ICLR_ED"/>
    <property type="match status" value="1"/>
</dbReference>
<keyword evidence="7" id="KW-1185">Reference proteome</keyword>
<sequence length="290" mass="31840">MRHSLLAIRPVPPYVLCHGGCGSGGPDLSSFPPVQSVVRAFNLLVEVNRAGLTTVGDLHRRTRLPKPTIVRLLETLVAAGYVYRDERLRGYQVTSQVAELSSGFHGAPMVIEAARPWAAALTQQIKWPTAVCVLDHDAVVVRFSTIPDSPISPFHATIGYRLSLGARALGRAYLAFCPDAERRILIDLMKVSPDPENHLLSEDELERLIATARRKGFAERDLEVEPRSSATVAVPLMLGERVLGTFGITYFRSAVATPEARARLVFPLKEAAAAIEAELREKSAPFRQEK</sequence>
<dbReference type="Gene3D" id="1.10.10.10">
    <property type="entry name" value="Winged helix-like DNA-binding domain superfamily/Winged helix DNA-binding domain"/>
    <property type="match status" value="1"/>
</dbReference>
<proteinExistence type="predicted"/>
<evidence type="ECO:0000256" key="1">
    <source>
        <dbReference type="ARBA" id="ARBA00023015"/>
    </source>
</evidence>
<dbReference type="InterPro" id="IPR050707">
    <property type="entry name" value="HTH_MetabolicPath_Reg"/>
</dbReference>
<dbReference type="GO" id="GO:0003677">
    <property type="term" value="F:DNA binding"/>
    <property type="evidence" value="ECO:0007669"/>
    <property type="project" value="UniProtKB-KW"/>
</dbReference>
<dbReference type="KEGG" id="pstg:E8M01_30350"/>
<dbReference type="NCBIfam" id="NF007342">
    <property type="entry name" value="PRK09834.1-4"/>
    <property type="match status" value="1"/>
</dbReference>
<feature type="domain" description="HTH iclR-type" evidence="4">
    <location>
        <begin position="34"/>
        <end position="95"/>
    </location>
</feature>
<reference evidence="6 7" key="1">
    <citation type="submission" date="2019-04" db="EMBL/GenBank/DDBJ databases">
        <title>Phreatobacter aquaticus sp. nov.</title>
        <authorList>
            <person name="Choi A."/>
        </authorList>
    </citation>
    <scope>NUCLEOTIDE SEQUENCE [LARGE SCALE GENOMIC DNA]</scope>
    <source>
        <strain evidence="6 7">KCTC 52518</strain>
    </source>
</reference>
<evidence type="ECO:0000256" key="2">
    <source>
        <dbReference type="ARBA" id="ARBA00023125"/>
    </source>
</evidence>
<keyword evidence="2 6" id="KW-0238">DNA-binding</keyword>
<dbReference type="PANTHER" id="PTHR30136">
    <property type="entry name" value="HELIX-TURN-HELIX TRANSCRIPTIONAL REGULATOR, ICLR FAMILY"/>
    <property type="match status" value="1"/>
</dbReference>
<dbReference type="InterPro" id="IPR036388">
    <property type="entry name" value="WH-like_DNA-bd_sf"/>
</dbReference>
<evidence type="ECO:0000313" key="7">
    <source>
        <dbReference type="Proteomes" id="UP000298781"/>
    </source>
</evidence>
<dbReference type="InterPro" id="IPR005471">
    <property type="entry name" value="Tscrpt_reg_IclR_N"/>
</dbReference>
<keyword evidence="1" id="KW-0805">Transcription regulation</keyword>
<dbReference type="SMART" id="SM00346">
    <property type="entry name" value="HTH_ICLR"/>
    <property type="match status" value="1"/>
</dbReference>
<dbReference type="InterPro" id="IPR036390">
    <property type="entry name" value="WH_DNA-bd_sf"/>
</dbReference>
<dbReference type="InterPro" id="IPR029016">
    <property type="entry name" value="GAF-like_dom_sf"/>
</dbReference>
<dbReference type="PROSITE" id="PS51077">
    <property type="entry name" value="HTH_ICLR"/>
    <property type="match status" value="1"/>
</dbReference>
<protein>
    <submittedName>
        <fullName evidence="6">DNA-binding transcriptional regulator</fullName>
    </submittedName>
</protein>
<dbReference type="SUPFAM" id="SSF55781">
    <property type="entry name" value="GAF domain-like"/>
    <property type="match status" value="1"/>
</dbReference>
<dbReference type="PANTHER" id="PTHR30136:SF23">
    <property type="entry name" value="DNA-BINDING TRANSCRIPTIONAL ACTIVATOR MHPR"/>
    <property type="match status" value="1"/>
</dbReference>
<evidence type="ECO:0000259" key="4">
    <source>
        <dbReference type="PROSITE" id="PS51077"/>
    </source>
</evidence>